<proteinExistence type="predicted"/>
<gene>
    <name evidence="1" type="ORF">D1222_02170</name>
</gene>
<protein>
    <recommendedName>
        <fullName evidence="3">Tetratricopeptide repeat protein</fullName>
    </recommendedName>
</protein>
<accession>A0A399RLD3</accession>
<dbReference type="InterPro" id="IPR011990">
    <property type="entry name" value="TPR-like_helical_dom_sf"/>
</dbReference>
<organism evidence="1 2">
    <name type="scientific">Henriciella algicola</name>
    <dbReference type="NCBI Taxonomy" id="1608422"/>
    <lineage>
        <taxon>Bacteria</taxon>
        <taxon>Pseudomonadati</taxon>
        <taxon>Pseudomonadota</taxon>
        <taxon>Alphaproteobacteria</taxon>
        <taxon>Hyphomonadales</taxon>
        <taxon>Hyphomonadaceae</taxon>
        <taxon>Henriciella</taxon>
    </lineage>
</organism>
<name>A0A399RLD3_9PROT</name>
<dbReference type="EMBL" id="QWGA01000003">
    <property type="protein sequence ID" value="RIJ31094.1"/>
    <property type="molecule type" value="Genomic_DNA"/>
</dbReference>
<dbReference type="Gene3D" id="1.25.40.10">
    <property type="entry name" value="Tetratricopeptide repeat domain"/>
    <property type="match status" value="1"/>
</dbReference>
<evidence type="ECO:0000313" key="1">
    <source>
        <dbReference type="EMBL" id="RIJ31094.1"/>
    </source>
</evidence>
<evidence type="ECO:0000313" key="2">
    <source>
        <dbReference type="Proteomes" id="UP000265845"/>
    </source>
</evidence>
<sequence length="238" mass="25846">MAALPVMADPAEEAFAAGRYLEAASIAEQAGGADNLARAARCLLANEVAAGALDEAVLRRAEKLARVALQEDADHGEARLQLAIALSMRSRLMSTREVLNAGYGKTGRELAEGVLEDDPSNVYAHGFLAVWNVEVLHRGGSLGAAWFGASLSSARAHFEKARQLDADNASLCWQYARALAAQDYRRNQDEIFEVLTCALEARATSEMDKLMQARAREFWSFARVHSGRQIEARAADLL</sequence>
<dbReference type="AlphaFoldDB" id="A0A399RLD3"/>
<reference evidence="1 2" key="1">
    <citation type="submission" date="2018-08" db="EMBL/GenBank/DDBJ databases">
        <title>Henriciella mobilis sp. nov., isolated from seawater.</title>
        <authorList>
            <person name="Cheng H."/>
            <person name="Wu Y.-H."/>
            <person name="Xu X.-W."/>
            <person name="Guo L.-L."/>
        </authorList>
    </citation>
    <scope>NUCLEOTIDE SEQUENCE [LARGE SCALE GENOMIC DNA]</scope>
    <source>
        <strain evidence="1 2">CCUG67844</strain>
    </source>
</reference>
<evidence type="ECO:0008006" key="3">
    <source>
        <dbReference type="Google" id="ProtNLM"/>
    </source>
</evidence>
<dbReference type="SUPFAM" id="SSF48452">
    <property type="entry name" value="TPR-like"/>
    <property type="match status" value="1"/>
</dbReference>
<comment type="caution">
    <text evidence="1">The sequence shown here is derived from an EMBL/GenBank/DDBJ whole genome shotgun (WGS) entry which is preliminary data.</text>
</comment>
<keyword evidence="2" id="KW-1185">Reference proteome</keyword>
<dbReference type="Proteomes" id="UP000265845">
    <property type="component" value="Unassembled WGS sequence"/>
</dbReference>